<dbReference type="AlphaFoldDB" id="G4RD84"/>
<dbReference type="InterPro" id="IPR005119">
    <property type="entry name" value="LysR_subst-bd"/>
</dbReference>
<feature type="domain" description="HTH lysR-type" evidence="5">
    <location>
        <begin position="6"/>
        <end position="63"/>
    </location>
</feature>
<dbReference type="HOGENOM" id="CLU_039613_6_5_5"/>
<dbReference type="GO" id="GO:0003677">
    <property type="term" value="F:DNA binding"/>
    <property type="evidence" value="ECO:0007669"/>
    <property type="project" value="UniProtKB-KW"/>
</dbReference>
<evidence type="ECO:0000313" key="6">
    <source>
        <dbReference type="EMBL" id="AEQ53834.1"/>
    </source>
</evidence>
<dbReference type="Pfam" id="PF03466">
    <property type="entry name" value="LysR_substrate"/>
    <property type="match status" value="1"/>
</dbReference>
<dbReference type="PANTHER" id="PTHR30419">
    <property type="entry name" value="HTH-TYPE TRANSCRIPTIONAL REGULATOR YBHD"/>
    <property type="match status" value="1"/>
</dbReference>
<dbReference type="KEGG" id="phl:KKY_3852"/>
<dbReference type="CDD" id="cd05466">
    <property type="entry name" value="PBP2_LTTR_substrate"/>
    <property type="match status" value="1"/>
</dbReference>
<keyword evidence="4" id="KW-0804">Transcription</keyword>
<dbReference type="GO" id="GO:0003700">
    <property type="term" value="F:DNA-binding transcription factor activity"/>
    <property type="evidence" value="ECO:0007669"/>
    <property type="project" value="InterPro"/>
</dbReference>
<gene>
    <name evidence="6" type="ordered locus">KKY_3852</name>
</gene>
<dbReference type="RefSeq" id="WP_014132978.1">
    <property type="nucleotide sequence ID" value="NC_016078.1"/>
</dbReference>
<dbReference type="Gene3D" id="1.10.10.10">
    <property type="entry name" value="Winged helix-like DNA-binding domain superfamily/Winged helix DNA-binding domain"/>
    <property type="match status" value="1"/>
</dbReference>
<reference evidence="6 7" key="1">
    <citation type="journal article" date="2012" name="J. Bacteriol.">
        <title>Complete genome sequence of Pelagibacterium halotolerans B2T.</title>
        <authorList>
            <person name="Huo Y.Y."/>
            <person name="Cheng H."/>
            <person name="Han X.F."/>
            <person name="Jiang X.W."/>
            <person name="Sun C."/>
            <person name="Zhang X.Q."/>
            <person name="Zhu X.F."/>
            <person name="Liu Y.F."/>
            <person name="Li P.F."/>
            <person name="Ni P.X."/>
            <person name="Wu M."/>
        </authorList>
    </citation>
    <scope>NUCLEOTIDE SEQUENCE [LARGE SCALE GENOMIC DNA]</scope>
    <source>
        <strain evidence="7">DSM 22347 / JCM 15775 / CGMCC 1.7692 / B2</strain>
    </source>
</reference>
<dbReference type="PRINTS" id="PR00039">
    <property type="entry name" value="HTHLYSR"/>
</dbReference>
<comment type="similarity">
    <text evidence="1">Belongs to the LysR transcriptional regulatory family.</text>
</comment>
<accession>G4RD84</accession>
<evidence type="ECO:0000313" key="7">
    <source>
        <dbReference type="Proteomes" id="UP000008850"/>
    </source>
</evidence>
<dbReference type="PANTHER" id="PTHR30419:SF8">
    <property type="entry name" value="NITROGEN ASSIMILATION TRANSCRIPTIONAL ACTIVATOR-RELATED"/>
    <property type="match status" value="1"/>
</dbReference>
<dbReference type="GO" id="GO:0005829">
    <property type="term" value="C:cytosol"/>
    <property type="evidence" value="ECO:0007669"/>
    <property type="project" value="TreeGrafter"/>
</dbReference>
<dbReference type="Gene3D" id="3.40.190.10">
    <property type="entry name" value="Periplasmic binding protein-like II"/>
    <property type="match status" value="2"/>
</dbReference>
<protein>
    <submittedName>
        <fullName evidence="6">Transcriptional regulator</fullName>
    </submittedName>
</protein>
<keyword evidence="3" id="KW-0238">DNA-binding</keyword>
<evidence type="ECO:0000256" key="3">
    <source>
        <dbReference type="ARBA" id="ARBA00023125"/>
    </source>
</evidence>
<organism evidence="6 7">
    <name type="scientific">Pelagibacterium halotolerans (strain DSM 22347 / JCM 15775 / CGMCC 1.7692 / B2)</name>
    <dbReference type="NCBI Taxonomy" id="1082931"/>
    <lineage>
        <taxon>Bacteria</taxon>
        <taxon>Pseudomonadati</taxon>
        <taxon>Pseudomonadota</taxon>
        <taxon>Alphaproteobacteria</taxon>
        <taxon>Hyphomicrobiales</taxon>
        <taxon>Devosiaceae</taxon>
        <taxon>Pelagibacterium</taxon>
    </lineage>
</organism>
<dbReference type="Proteomes" id="UP000008850">
    <property type="component" value="Chromosome"/>
</dbReference>
<dbReference type="PROSITE" id="PS50931">
    <property type="entry name" value="HTH_LYSR"/>
    <property type="match status" value="1"/>
</dbReference>
<dbReference type="Pfam" id="PF00126">
    <property type="entry name" value="HTH_1"/>
    <property type="match status" value="1"/>
</dbReference>
<dbReference type="eggNOG" id="COG0583">
    <property type="taxonomic scope" value="Bacteria"/>
</dbReference>
<keyword evidence="7" id="KW-1185">Reference proteome</keyword>
<dbReference type="SUPFAM" id="SSF46785">
    <property type="entry name" value="Winged helix' DNA-binding domain"/>
    <property type="match status" value="1"/>
</dbReference>
<name>G4RD84_PELHB</name>
<dbReference type="EMBL" id="CP003075">
    <property type="protein sequence ID" value="AEQ53834.1"/>
    <property type="molecule type" value="Genomic_DNA"/>
</dbReference>
<proteinExistence type="inferred from homology"/>
<dbReference type="STRING" id="1082931.KKY_3852"/>
<dbReference type="InterPro" id="IPR036390">
    <property type="entry name" value="WH_DNA-bd_sf"/>
</dbReference>
<keyword evidence="2" id="KW-0805">Transcription regulation</keyword>
<evidence type="ECO:0000259" key="5">
    <source>
        <dbReference type="PROSITE" id="PS50931"/>
    </source>
</evidence>
<evidence type="ECO:0000256" key="4">
    <source>
        <dbReference type="ARBA" id="ARBA00023163"/>
    </source>
</evidence>
<dbReference type="InterPro" id="IPR036388">
    <property type="entry name" value="WH-like_DNA-bd_sf"/>
</dbReference>
<sequence length="295" mass="32321">MAKGFLDIRRMRYVLSVADHGSVSAAARALNVAQPALSYHLGEIERLIGGMLFERKPTGMELTLLGHLFVGHAAEIIDRIDEAEGDILRQSACKTMRETIRLAIIPSLASTLTPALYASFSKLMPDYSLHVIDARTAFADELVRTDKADVAVQLTEATQSSEEPLAWEDLYCVTHSSHGSGDMSLAQVAGSNLILPSSGNPLRQFFEDAARKHQLIANIHMEVDGFEPRKRVVRAGFGTTVIGARSINAEQLGPDLVARRIVEPTLQRPIMLKSRRGLAPDLRAKIREALVAAFE</sequence>
<dbReference type="SUPFAM" id="SSF53850">
    <property type="entry name" value="Periplasmic binding protein-like II"/>
    <property type="match status" value="1"/>
</dbReference>
<dbReference type="InterPro" id="IPR050950">
    <property type="entry name" value="HTH-type_LysR_regulators"/>
</dbReference>
<evidence type="ECO:0000256" key="2">
    <source>
        <dbReference type="ARBA" id="ARBA00023015"/>
    </source>
</evidence>
<evidence type="ECO:0000256" key="1">
    <source>
        <dbReference type="ARBA" id="ARBA00009437"/>
    </source>
</evidence>
<dbReference type="InterPro" id="IPR000847">
    <property type="entry name" value="LysR_HTH_N"/>
</dbReference>